<protein>
    <recommendedName>
        <fullName evidence="1">DUF374 domain-containing protein</fullName>
    </recommendedName>
</protein>
<keyword evidence="3" id="KW-1185">Reference proteome</keyword>
<evidence type="ECO:0000313" key="2">
    <source>
        <dbReference type="EMBL" id="EAT59751.1"/>
    </source>
</evidence>
<reference evidence="2 3" key="2">
    <citation type="submission" date="2006-07" db="EMBL/GenBank/DDBJ databases">
        <title>Sequencing of the draft genome and assembly of Chlorobium ferroxidans DSM 13031.</title>
        <authorList>
            <consortium name="US DOE Joint Genome Institute (JGI-PGF)"/>
            <person name="Copeland A."/>
            <person name="Lucas S."/>
            <person name="Lapidus A."/>
            <person name="Barry K."/>
            <person name="Glavina del Rio T."/>
            <person name="Dalin E."/>
            <person name="Tice H."/>
            <person name="Bruce D."/>
            <person name="Pitluck S."/>
            <person name="Richardson P."/>
        </authorList>
    </citation>
    <scope>NUCLEOTIDE SEQUENCE [LARGE SCALE GENOMIC DNA]</scope>
    <source>
        <strain evidence="2 3">DSM 13031</strain>
    </source>
</reference>
<feature type="domain" description="DUF374" evidence="1">
    <location>
        <begin position="62"/>
        <end position="126"/>
    </location>
</feature>
<name>Q0YU03_9CHLB</name>
<evidence type="ECO:0000259" key="1">
    <source>
        <dbReference type="Pfam" id="PF04028"/>
    </source>
</evidence>
<sequence>MALSPVITRHILPFVLKLLYKSLRISVTPPEGEMRVHGKGTIFAFWHGKMVAGWLLARELFPGEPTAAVVSQSKDGRILSDALQQLGYALIRGSSSRGSVEVIRAMQQTLEKGDIVVITPDGPRGPINQFKYGSIRLAARNRSPLIFARISYAASWRLKSWDRFEIPKPFTRTTVTLQLIELPEFRSEEELHACCKQLSEQLSHA</sequence>
<reference evidence="2 3" key="1">
    <citation type="submission" date="2006-07" db="EMBL/GenBank/DDBJ databases">
        <title>Annotation of the draft genome assembly of Chlorobium ferroxidans DSM 13031.</title>
        <authorList>
            <consortium name="US DOE Joint Genome Institute (JGI-ORNL)"/>
            <person name="Larimer F."/>
            <person name="Land M."/>
            <person name="Hauser L."/>
        </authorList>
    </citation>
    <scope>NUCLEOTIDE SEQUENCE [LARGE SCALE GENOMIC DNA]</scope>
    <source>
        <strain evidence="2 3">DSM 13031</strain>
    </source>
</reference>
<dbReference type="InterPro" id="IPR007172">
    <property type="entry name" value="DUF374"/>
</dbReference>
<proteinExistence type="predicted"/>
<dbReference type="AlphaFoldDB" id="Q0YU03"/>
<dbReference type="RefSeq" id="WP_006365525.1">
    <property type="nucleotide sequence ID" value="NZ_AASE01000002.1"/>
</dbReference>
<dbReference type="Proteomes" id="UP000004162">
    <property type="component" value="Unassembled WGS sequence"/>
</dbReference>
<evidence type="ECO:0000313" key="3">
    <source>
        <dbReference type="Proteomes" id="UP000004162"/>
    </source>
</evidence>
<dbReference type="CDD" id="cd07983">
    <property type="entry name" value="LPLAT_DUF374-like"/>
    <property type="match status" value="1"/>
</dbReference>
<accession>Q0YU03</accession>
<dbReference type="Pfam" id="PF04028">
    <property type="entry name" value="DUF374"/>
    <property type="match status" value="1"/>
</dbReference>
<dbReference type="OrthoDB" id="9810508at2"/>
<dbReference type="EMBL" id="AASE01000002">
    <property type="protein sequence ID" value="EAT59751.1"/>
    <property type="molecule type" value="Genomic_DNA"/>
</dbReference>
<comment type="caution">
    <text evidence="2">The sequence shown here is derived from an EMBL/GenBank/DDBJ whole genome shotgun (WGS) entry which is preliminary data.</text>
</comment>
<gene>
    <name evidence="2" type="ORF">CferDRAFT_1758</name>
</gene>
<organism evidence="2 3">
    <name type="scientific">Chlorobium ferrooxidans DSM 13031</name>
    <dbReference type="NCBI Taxonomy" id="377431"/>
    <lineage>
        <taxon>Bacteria</taxon>
        <taxon>Pseudomonadati</taxon>
        <taxon>Chlorobiota</taxon>
        <taxon>Chlorobiia</taxon>
        <taxon>Chlorobiales</taxon>
        <taxon>Chlorobiaceae</taxon>
        <taxon>Chlorobium/Pelodictyon group</taxon>
        <taxon>Chlorobium</taxon>
    </lineage>
</organism>